<reference evidence="2 3" key="2">
    <citation type="submission" date="2020-07" db="EMBL/GenBank/DDBJ databases">
        <title>Genome assembly of wild tea tree DASZ reveals pedigree and selection history of tea varieties.</title>
        <authorList>
            <person name="Zhang W."/>
        </authorList>
    </citation>
    <scope>NUCLEOTIDE SEQUENCE [LARGE SCALE GENOMIC DNA]</scope>
    <source>
        <strain evidence="3">cv. G240</strain>
        <tissue evidence="2">Leaf</tissue>
    </source>
</reference>
<keyword evidence="1" id="KW-0732">Signal</keyword>
<feature type="signal peptide" evidence="1">
    <location>
        <begin position="1"/>
        <end position="20"/>
    </location>
</feature>
<organism evidence="2 3">
    <name type="scientific">Camellia sinensis</name>
    <name type="common">Tea plant</name>
    <name type="synonym">Thea sinensis</name>
    <dbReference type="NCBI Taxonomy" id="4442"/>
    <lineage>
        <taxon>Eukaryota</taxon>
        <taxon>Viridiplantae</taxon>
        <taxon>Streptophyta</taxon>
        <taxon>Embryophyta</taxon>
        <taxon>Tracheophyta</taxon>
        <taxon>Spermatophyta</taxon>
        <taxon>Magnoliopsida</taxon>
        <taxon>eudicotyledons</taxon>
        <taxon>Gunneridae</taxon>
        <taxon>Pentapetalae</taxon>
        <taxon>asterids</taxon>
        <taxon>Ericales</taxon>
        <taxon>Theaceae</taxon>
        <taxon>Camellia</taxon>
    </lineage>
</organism>
<evidence type="ECO:0000256" key="1">
    <source>
        <dbReference type="SAM" id="SignalP"/>
    </source>
</evidence>
<dbReference type="Proteomes" id="UP000593564">
    <property type="component" value="Unassembled WGS sequence"/>
</dbReference>
<evidence type="ECO:0000313" key="2">
    <source>
        <dbReference type="EMBL" id="KAF5937102.1"/>
    </source>
</evidence>
<reference evidence="3" key="1">
    <citation type="journal article" date="2020" name="Nat. Commun.">
        <title>Genome assembly of wild tea tree DASZ reveals pedigree and selection history of tea varieties.</title>
        <authorList>
            <person name="Zhang W."/>
            <person name="Zhang Y."/>
            <person name="Qiu H."/>
            <person name="Guo Y."/>
            <person name="Wan H."/>
            <person name="Zhang X."/>
            <person name="Scossa F."/>
            <person name="Alseekh S."/>
            <person name="Zhang Q."/>
            <person name="Wang P."/>
            <person name="Xu L."/>
            <person name="Schmidt M.H."/>
            <person name="Jia X."/>
            <person name="Li D."/>
            <person name="Zhu A."/>
            <person name="Guo F."/>
            <person name="Chen W."/>
            <person name="Ni D."/>
            <person name="Usadel B."/>
            <person name="Fernie A.R."/>
            <person name="Wen W."/>
        </authorList>
    </citation>
    <scope>NUCLEOTIDE SEQUENCE [LARGE SCALE GENOMIC DNA]</scope>
    <source>
        <strain evidence="3">cv. G240</strain>
    </source>
</reference>
<proteinExistence type="predicted"/>
<dbReference type="AlphaFoldDB" id="A0A7J7G8K8"/>
<accession>A0A7J7G8K8</accession>
<gene>
    <name evidence="2" type="ORF">HYC85_024608</name>
</gene>
<dbReference type="EMBL" id="JACBKZ010000012">
    <property type="protein sequence ID" value="KAF5937102.1"/>
    <property type="molecule type" value="Genomic_DNA"/>
</dbReference>
<sequence>MTRTPFIIVSMMLTLRAVLDFLTCYNEQTDNVPESNGVCDITHKRPITQL</sequence>
<evidence type="ECO:0000313" key="3">
    <source>
        <dbReference type="Proteomes" id="UP000593564"/>
    </source>
</evidence>
<protein>
    <submittedName>
        <fullName evidence="2">Uncharacterized protein</fullName>
    </submittedName>
</protein>
<comment type="caution">
    <text evidence="2">The sequence shown here is derived from an EMBL/GenBank/DDBJ whole genome shotgun (WGS) entry which is preliminary data.</text>
</comment>
<keyword evidence="3" id="KW-1185">Reference proteome</keyword>
<feature type="chain" id="PRO_5029514158" evidence="1">
    <location>
        <begin position="21"/>
        <end position="50"/>
    </location>
</feature>
<name>A0A7J7G8K8_CAMSI</name>